<feature type="transmembrane region" description="Helical" evidence="1">
    <location>
        <begin position="409"/>
        <end position="432"/>
    </location>
</feature>
<gene>
    <name evidence="2" type="ORF">GCM10010383_11850</name>
</gene>
<feature type="transmembrane region" description="Helical" evidence="1">
    <location>
        <begin position="376"/>
        <end position="403"/>
    </location>
</feature>
<feature type="transmembrane region" description="Helical" evidence="1">
    <location>
        <begin position="768"/>
        <end position="789"/>
    </location>
</feature>
<keyword evidence="1" id="KW-1133">Transmembrane helix</keyword>
<feature type="transmembrane region" description="Helical" evidence="1">
    <location>
        <begin position="874"/>
        <end position="896"/>
    </location>
</feature>
<proteinExistence type="predicted"/>
<dbReference type="InterPro" id="IPR050250">
    <property type="entry name" value="Macrolide_Exporter_MacB"/>
</dbReference>
<evidence type="ECO:0000256" key="1">
    <source>
        <dbReference type="SAM" id="Phobius"/>
    </source>
</evidence>
<dbReference type="EMBL" id="BMWC01000001">
    <property type="protein sequence ID" value="GGW84583.1"/>
    <property type="molecule type" value="Genomic_DNA"/>
</dbReference>
<accession>A0ABQ2WXH1</accession>
<dbReference type="PANTHER" id="PTHR30572">
    <property type="entry name" value="MEMBRANE COMPONENT OF TRANSPORTER-RELATED"/>
    <property type="match status" value="1"/>
</dbReference>
<keyword evidence="1" id="KW-0812">Transmembrane</keyword>
<comment type="caution">
    <text evidence="2">The sequence shown here is derived from an EMBL/GenBank/DDBJ whole genome shotgun (WGS) entry which is preliminary data.</text>
</comment>
<feature type="transmembrane region" description="Helical" evidence="1">
    <location>
        <begin position="20"/>
        <end position="39"/>
    </location>
</feature>
<evidence type="ECO:0000313" key="2">
    <source>
        <dbReference type="EMBL" id="GGW84583.1"/>
    </source>
</evidence>
<evidence type="ECO:0000313" key="3">
    <source>
        <dbReference type="Proteomes" id="UP000617743"/>
    </source>
</evidence>
<sequence length="911" mass="92803">MPPNAQGAPWVRTRLRTAPWSTVAFGVLVLVTAFLAAVLPRAVEAYETDGLREAVAAASAESTVLELRAPQPGLELPDEARADAVRPEALAAVDGKARALLPEPLRADPAQSAYGVRTAKSLEAQDPSLPRPDGLPPRFTLVTQSGAARHATVREGRLPTAGTPVTVDTRVVEGAVTTETARTLRLRTGATLTLAGFPDGPLTVRITGILEPRQPRRSYWSAEPVLRTPALADTSGRPPQFYWEAGVLLAPGAAPALLGGQGEPEKYWRFAPATGRLTGADTSALVEAVASLEDGPGLVRMRGAAGATAQLSTDLDQVVASHTETRDAIAPVVAVAAFGMAAVAVVVLVMSGGLAAARRDAELALLRARGGSLRGIAGRLLAETAVPAVPAAACGLLLAVLVVDEARPLPAVVGAGAVALLACAALPVRAVVAHRRPRAHRERDDLARARPGGRRTVAELTVLVLAVGSVAALRRRGTDGAGDLLVSAAPVLVGLAAALVLVRLYPLPLRWAAGPAGRLRGLVGFLSLAHAGRSPAAVATLPLLALLTALTTAAFGGSVLKGVADARDRAALLETGADARISTTDGSPLPAGLVRAVRAVAGVRQVTAVGLTYASERASDETRSLPVAGVEPDTYAELARRMGLGGFPADRLGAGGGALDAVASPGVAERLGRAPRRIVTEDGAVTVRITTVLPHTPAVPEGEFLLVDAAGLKGSGGPTTLLAAGAGLDTRALRAAVRGAGPGLSVTLRAEERAALSDSPLQAGAERIYVWAVVAGAGYALLALVLGLLRSAPERTALLARLRALGLTSRQGRHLLGLEALPQALLAAGGGTAVGWATVRLLAPGIDLDRLALAGASGGTGPEGAVLRADVWSLALPAAGAVLLAGSVAVAQAWWAGRRTPITHLRAGDMR</sequence>
<dbReference type="RefSeq" id="WP_190049011.1">
    <property type="nucleotide sequence ID" value="NZ_BMWC01000001.1"/>
</dbReference>
<dbReference type="PANTHER" id="PTHR30572:SF4">
    <property type="entry name" value="ABC TRANSPORTER PERMEASE YTRF"/>
    <property type="match status" value="1"/>
</dbReference>
<reference evidence="3" key="1">
    <citation type="journal article" date="2019" name="Int. J. Syst. Evol. Microbiol.">
        <title>The Global Catalogue of Microorganisms (GCM) 10K type strain sequencing project: providing services to taxonomists for standard genome sequencing and annotation.</title>
        <authorList>
            <consortium name="The Broad Institute Genomics Platform"/>
            <consortium name="The Broad Institute Genome Sequencing Center for Infectious Disease"/>
            <person name="Wu L."/>
            <person name="Ma J."/>
        </authorList>
    </citation>
    <scope>NUCLEOTIDE SEQUENCE [LARGE SCALE GENOMIC DNA]</scope>
    <source>
        <strain evidence="3">JCM 4866</strain>
    </source>
</reference>
<feature type="transmembrane region" description="Helical" evidence="1">
    <location>
        <begin position="539"/>
        <end position="560"/>
    </location>
</feature>
<keyword evidence="1" id="KW-0472">Membrane</keyword>
<feature type="transmembrane region" description="Helical" evidence="1">
    <location>
        <begin position="328"/>
        <end position="355"/>
    </location>
</feature>
<feature type="transmembrane region" description="Helical" evidence="1">
    <location>
        <begin position="484"/>
        <end position="505"/>
    </location>
</feature>
<organism evidence="2 3">
    <name type="scientific">Streptomyces lomondensis</name>
    <dbReference type="NCBI Taxonomy" id="68229"/>
    <lineage>
        <taxon>Bacteria</taxon>
        <taxon>Bacillati</taxon>
        <taxon>Actinomycetota</taxon>
        <taxon>Actinomycetes</taxon>
        <taxon>Kitasatosporales</taxon>
        <taxon>Streptomycetaceae</taxon>
        <taxon>Streptomyces</taxon>
    </lineage>
</organism>
<dbReference type="Proteomes" id="UP000617743">
    <property type="component" value="Unassembled WGS sequence"/>
</dbReference>
<name>A0ABQ2WXH1_9ACTN</name>
<protein>
    <submittedName>
        <fullName evidence="2">Membrane protein</fullName>
    </submittedName>
</protein>
<keyword evidence="3" id="KW-1185">Reference proteome</keyword>